<dbReference type="EC" id="3.1.3.16" evidence="8"/>
<evidence type="ECO:0000256" key="6">
    <source>
        <dbReference type="ARBA" id="ARBA00047761"/>
    </source>
</evidence>
<dbReference type="Proteomes" id="UP000266841">
    <property type="component" value="Unassembled WGS sequence"/>
</dbReference>
<keyword evidence="12" id="KW-1185">Reference proteome</keyword>
<comment type="cofactor">
    <cofactor evidence="1">
        <name>Mn(2+)</name>
        <dbReference type="ChEBI" id="CHEBI:29035"/>
    </cofactor>
</comment>
<dbReference type="Gene3D" id="3.60.21.10">
    <property type="match status" value="1"/>
</dbReference>
<gene>
    <name evidence="11" type="ORF">THAOC_12447</name>
</gene>
<comment type="similarity">
    <text evidence="8">Belongs to the PPP phosphatase family.</text>
</comment>
<evidence type="ECO:0000256" key="3">
    <source>
        <dbReference type="ARBA" id="ARBA00022801"/>
    </source>
</evidence>
<dbReference type="InterPro" id="IPR006186">
    <property type="entry name" value="Ser/Thr-sp_prot-phosphatase"/>
</dbReference>
<dbReference type="PRINTS" id="PR00114">
    <property type="entry name" value="STPHPHTASE"/>
</dbReference>
<keyword evidence="3 8" id="KW-0378">Hydrolase</keyword>
<dbReference type="PROSITE" id="PS00125">
    <property type="entry name" value="SER_THR_PHOSPHATASE"/>
    <property type="match status" value="1"/>
</dbReference>
<dbReference type="GO" id="GO:0005737">
    <property type="term" value="C:cytoplasm"/>
    <property type="evidence" value="ECO:0007669"/>
    <property type="project" value="TreeGrafter"/>
</dbReference>
<dbReference type="AlphaFoldDB" id="K0T015"/>
<accession>K0T015</accession>
<dbReference type="GO" id="GO:0004722">
    <property type="term" value="F:protein serine/threonine phosphatase activity"/>
    <property type="evidence" value="ECO:0007669"/>
    <property type="project" value="UniProtKB-EC"/>
</dbReference>
<dbReference type="InterPro" id="IPR029052">
    <property type="entry name" value="Metallo-depent_PP-like"/>
</dbReference>
<evidence type="ECO:0000313" key="11">
    <source>
        <dbReference type="EMBL" id="EJK66616.1"/>
    </source>
</evidence>
<evidence type="ECO:0000256" key="4">
    <source>
        <dbReference type="ARBA" id="ARBA00022912"/>
    </source>
</evidence>
<evidence type="ECO:0000256" key="2">
    <source>
        <dbReference type="ARBA" id="ARBA00022723"/>
    </source>
</evidence>
<dbReference type="GO" id="GO:0046872">
    <property type="term" value="F:metal ion binding"/>
    <property type="evidence" value="ECO:0007669"/>
    <property type="project" value="UniProtKB-KW"/>
</dbReference>
<dbReference type="GO" id="GO:0005634">
    <property type="term" value="C:nucleus"/>
    <property type="evidence" value="ECO:0007669"/>
    <property type="project" value="TreeGrafter"/>
</dbReference>
<dbReference type="Pfam" id="PF16891">
    <property type="entry name" value="STPPase_N"/>
    <property type="match status" value="1"/>
</dbReference>
<dbReference type="InterPro" id="IPR031675">
    <property type="entry name" value="STPPase_N"/>
</dbReference>
<protein>
    <recommendedName>
        <fullName evidence="8">Serine/threonine-protein phosphatase</fullName>
        <ecNumber evidence="8">3.1.3.16</ecNumber>
    </recommendedName>
</protein>
<feature type="region of interest" description="Disordered" evidence="9">
    <location>
        <begin position="139"/>
        <end position="160"/>
    </location>
</feature>
<evidence type="ECO:0000256" key="7">
    <source>
        <dbReference type="ARBA" id="ARBA00048336"/>
    </source>
</evidence>
<sequence>MQPNRNKTYIPIDEVYLPPVRVRSVYFGVHRPPGTEPRREVAAPHIQKGRLPTVVELPGHIEADDGIEARALGIPQAAGVPAEPNGERHQSYVVSRCLAGFFLVGPLSSLVCQLPLLSSLEGNCGLDLGTKIRLQPHTGLPRGCVTSRPTPAMPSPRDQTRQRAAVAVWSRRPTPSLAQPTIQTTKARPCGPARPLVEIESVKRKEAEKGVEKDDIAWVGALSNRPPAPFTMRGADETWIDGIIDNLLSARNKKPGTPVDISVQDATNLCSQAREVLLSQPMLLELGAPIKICGDIHGQYTDLLRLFEYGGFPPEVNETQANYLFLGDYVDRGKQSLEVVCLLFAYKIKYPENFFILRGNHECAGINRIYGFYDECRRRFSVKLWKAFCNTFNCLPCTAVIDDKIICMHGGLSPELSQMEQIANIARPCDVPDTGLLCDILWADPDPSITVRTFLPVSD</sequence>
<proteinExistence type="inferred from homology"/>
<comment type="caution">
    <text evidence="11">The sequence shown here is derived from an EMBL/GenBank/DDBJ whole genome shotgun (WGS) entry which is preliminary data.</text>
</comment>
<evidence type="ECO:0000256" key="9">
    <source>
        <dbReference type="SAM" id="MobiDB-lite"/>
    </source>
</evidence>
<dbReference type="PANTHER" id="PTHR11668">
    <property type="entry name" value="SERINE/THREONINE PROTEIN PHOSPHATASE"/>
    <property type="match status" value="1"/>
</dbReference>
<dbReference type="eggNOG" id="KOG0374">
    <property type="taxonomic scope" value="Eukaryota"/>
</dbReference>
<reference evidence="11 12" key="1">
    <citation type="journal article" date="2012" name="Genome Biol.">
        <title>Genome and low-iron response of an oceanic diatom adapted to chronic iron limitation.</title>
        <authorList>
            <person name="Lommer M."/>
            <person name="Specht M."/>
            <person name="Roy A.S."/>
            <person name="Kraemer L."/>
            <person name="Andreson R."/>
            <person name="Gutowska M.A."/>
            <person name="Wolf J."/>
            <person name="Bergner S.V."/>
            <person name="Schilhabel M.B."/>
            <person name="Klostermeier U.C."/>
            <person name="Beiko R.G."/>
            <person name="Rosenstiel P."/>
            <person name="Hippler M."/>
            <person name="Laroche J."/>
        </authorList>
    </citation>
    <scope>NUCLEOTIDE SEQUENCE [LARGE SCALE GENOMIC DNA]</scope>
    <source>
        <strain evidence="11 12">CCMP1005</strain>
    </source>
</reference>
<organism evidence="11 12">
    <name type="scientific">Thalassiosira oceanica</name>
    <name type="common">Marine diatom</name>
    <dbReference type="NCBI Taxonomy" id="159749"/>
    <lineage>
        <taxon>Eukaryota</taxon>
        <taxon>Sar</taxon>
        <taxon>Stramenopiles</taxon>
        <taxon>Ochrophyta</taxon>
        <taxon>Bacillariophyta</taxon>
        <taxon>Coscinodiscophyceae</taxon>
        <taxon>Thalassiosirophycidae</taxon>
        <taxon>Thalassiosirales</taxon>
        <taxon>Thalassiosiraceae</taxon>
        <taxon>Thalassiosira</taxon>
    </lineage>
</organism>
<dbReference type="InterPro" id="IPR050341">
    <property type="entry name" value="PP1_catalytic_subunit"/>
</dbReference>
<keyword evidence="2" id="KW-0479">Metal-binding</keyword>
<keyword evidence="5" id="KW-0464">Manganese</keyword>
<keyword evidence="4" id="KW-0904">Protein phosphatase</keyword>
<dbReference type="EMBL" id="AGNL01014634">
    <property type="protein sequence ID" value="EJK66616.1"/>
    <property type="molecule type" value="Genomic_DNA"/>
</dbReference>
<evidence type="ECO:0000256" key="5">
    <source>
        <dbReference type="ARBA" id="ARBA00023211"/>
    </source>
</evidence>
<dbReference type="SUPFAM" id="SSF56300">
    <property type="entry name" value="Metallo-dependent phosphatases"/>
    <property type="match status" value="1"/>
</dbReference>
<evidence type="ECO:0000313" key="12">
    <source>
        <dbReference type="Proteomes" id="UP000266841"/>
    </source>
</evidence>
<evidence type="ECO:0000256" key="8">
    <source>
        <dbReference type="RuleBase" id="RU004273"/>
    </source>
</evidence>
<dbReference type="SMART" id="SM00156">
    <property type="entry name" value="PP2Ac"/>
    <property type="match status" value="1"/>
</dbReference>
<evidence type="ECO:0000256" key="1">
    <source>
        <dbReference type="ARBA" id="ARBA00001936"/>
    </source>
</evidence>
<comment type="catalytic activity">
    <reaction evidence="7 8">
        <text>O-phospho-L-threonyl-[protein] + H2O = L-threonyl-[protein] + phosphate</text>
        <dbReference type="Rhea" id="RHEA:47004"/>
        <dbReference type="Rhea" id="RHEA-COMP:11060"/>
        <dbReference type="Rhea" id="RHEA-COMP:11605"/>
        <dbReference type="ChEBI" id="CHEBI:15377"/>
        <dbReference type="ChEBI" id="CHEBI:30013"/>
        <dbReference type="ChEBI" id="CHEBI:43474"/>
        <dbReference type="ChEBI" id="CHEBI:61977"/>
        <dbReference type="EC" id="3.1.3.16"/>
    </reaction>
</comment>
<dbReference type="PANTHER" id="PTHR11668:SF300">
    <property type="entry name" value="SERINE_THREONINE-PROTEIN PHOSPHATASE"/>
    <property type="match status" value="1"/>
</dbReference>
<evidence type="ECO:0000259" key="10">
    <source>
        <dbReference type="PROSITE" id="PS00125"/>
    </source>
</evidence>
<dbReference type="Pfam" id="PF00149">
    <property type="entry name" value="Metallophos"/>
    <property type="match status" value="1"/>
</dbReference>
<feature type="domain" description="Serine/threonine specific protein phosphatases" evidence="10">
    <location>
        <begin position="357"/>
        <end position="362"/>
    </location>
</feature>
<dbReference type="OrthoDB" id="1930084at2759"/>
<name>K0T015_THAOC</name>
<dbReference type="InterPro" id="IPR004843">
    <property type="entry name" value="Calcineurin-like_PHP"/>
</dbReference>
<comment type="catalytic activity">
    <reaction evidence="6">
        <text>O-phospho-L-seryl-[protein] + H2O = L-seryl-[protein] + phosphate</text>
        <dbReference type="Rhea" id="RHEA:20629"/>
        <dbReference type="Rhea" id="RHEA-COMP:9863"/>
        <dbReference type="Rhea" id="RHEA-COMP:11604"/>
        <dbReference type="ChEBI" id="CHEBI:15377"/>
        <dbReference type="ChEBI" id="CHEBI:29999"/>
        <dbReference type="ChEBI" id="CHEBI:43474"/>
        <dbReference type="ChEBI" id="CHEBI:83421"/>
        <dbReference type="EC" id="3.1.3.16"/>
    </reaction>
</comment>